<accession>A0A8U0S9C6</accession>
<evidence type="ECO:0000313" key="3">
    <source>
        <dbReference type="RefSeq" id="XP_044938830.1"/>
    </source>
</evidence>
<proteinExistence type="predicted"/>
<dbReference type="Proteomes" id="UP000000715">
    <property type="component" value="Unplaced"/>
</dbReference>
<dbReference type="GeneID" id="106006245"/>
<feature type="region of interest" description="Disordered" evidence="1">
    <location>
        <begin position="98"/>
        <end position="162"/>
    </location>
</feature>
<evidence type="ECO:0000313" key="2">
    <source>
        <dbReference type="Proteomes" id="UP000000715"/>
    </source>
</evidence>
<sequence>MLRAWFPVHSPCPPRGLRLPEAERALVTGNSRARAEDAGLKGRRLHQSGPVVPEADRGLDLGAQLWRQRSTSVQLCDVLACRTPDTLVPVEWAGPWFRNRSPPPARGPQKPLCRALRSAGKPQQTGDCAHRTATRPGTSPHAAGAPGEASAQRGGTASETQCNRGCASTKTAACSRDHSQRKRKATMMSPKAWCPPAQAEELGCFGSWTFQGASREEPKGSGRTSRHLHTRIREAGSHQKAQAKAHTGTFFFFFGFIMKTKQMPQEKGP</sequence>
<keyword evidence="2" id="KW-1185">Reference proteome</keyword>
<organism evidence="2 3">
    <name type="scientific">Mustela putorius furo</name>
    <name type="common">European domestic ferret</name>
    <name type="synonym">Mustela furo</name>
    <dbReference type="NCBI Taxonomy" id="9669"/>
    <lineage>
        <taxon>Eukaryota</taxon>
        <taxon>Metazoa</taxon>
        <taxon>Chordata</taxon>
        <taxon>Craniata</taxon>
        <taxon>Vertebrata</taxon>
        <taxon>Euteleostomi</taxon>
        <taxon>Mammalia</taxon>
        <taxon>Eutheria</taxon>
        <taxon>Laurasiatheria</taxon>
        <taxon>Carnivora</taxon>
        <taxon>Caniformia</taxon>
        <taxon>Musteloidea</taxon>
        <taxon>Mustelidae</taxon>
        <taxon>Mustelinae</taxon>
        <taxon>Mustela</taxon>
    </lineage>
</organism>
<feature type="compositionally biased region" description="Polar residues" evidence="1">
    <location>
        <begin position="153"/>
        <end position="162"/>
    </location>
</feature>
<protein>
    <submittedName>
        <fullName evidence="3">Uncharacterized protein LOC106006245</fullName>
    </submittedName>
</protein>
<evidence type="ECO:0000256" key="1">
    <source>
        <dbReference type="SAM" id="MobiDB-lite"/>
    </source>
</evidence>
<gene>
    <name evidence="3" type="primary">LOC106006245</name>
</gene>
<dbReference type="AlphaFoldDB" id="A0A8U0S9C6"/>
<name>A0A8U0S9C6_MUSPF</name>
<dbReference type="RefSeq" id="XP_044938830.1">
    <property type="nucleotide sequence ID" value="XM_045082895.1"/>
</dbReference>
<reference evidence="3" key="1">
    <citation type="submission" date="2025-08" db="UniProtKB">
        <authorList>
            <consortium name="RefSeq"/>
        </authorList>
    </citation>
    <scope>IDENTIFICATION</scope>
    <source>
        <tissue evidence="3">Brain</tissue>
    </source>
</reference>